<dbReference type="Proteomes" id="UP000636709">
    <property type="component" value="Unassembled WGS sequence"/>
</dbReference>
<keyword evidence="3" id="KW-0328">Glycosyltransferase</keyword>
<proteinExistence type="inferred from homology"/>
<dbReference type="OrthoDB" id="784816at2759"/>
<dbReference type="AlphaFoldDB" id="A0A835E1G7"/>
<dbReference type="PANTHER" id="PTHR48049:SF158">
    <property type="entry name" value="OS06G0216100 PROTEIN"/>
    <property type="match status" value="1"/>
</dbReference>
<protein>
    <recommendedName>
        <fullName evidence="4">Glycosyltransferase</fullName>
        <ecNumber evidence="4">2.4.1.-</ecNumber>
    </recommendedName>
</protein>
<reference evidence="6" key="1">
    <citation type="submission" date="2020-07" db="EMBL/GenBank/DDBJ databases">
        <title>Genome sequence and genetic diversity analysis of an under-domesticated orphan crop, white fonio (Digitaria exilis).</title>
        <authorList>
            <person name="Bennetzen J.L."/>
            <person name="Chen S."/>
            <person name="Ma X."/>
            <person name="Wang X."/>
            <person name="Yssel A.E.J."/>
            <person name="Chaluvadi S.R."/>
            <person name="Johnson M."/>
            <person name="Gangashetty P."/>
            <person name="Hamidou F."/>
            <person name="Sanogo M.D."/>
            <person name="Zwaenepoel A."/>
            <person name="Wallace J."/>
            <person name="Van De Peer Y."/>
            <person name="Van Deynze A."/>
        </authorList>
    </citation>
    <scope>NUCLEOTIDE SEQUENCE</scope>
    <source>
        <tissue evidence="6">Leaves</tissue>
    </source>
</reference>
<dbReference type="PANTHER" id="PTHR48049">
    <property type="entry name" value="GLYCOSYLTRANSFERASE"/>
    <property type="match status" value="1"/>
</dbReference>
<dbReference type="InterPro" id="IPR050481">
    <property type="entry name" value="UDP-glycosyltransf_plant"/>
</dbReference>
<keyword evidence="2 3" id="KW-0808">Transferase</keyword>
<evidence type="ECO:0000313" key="7">
    <source>
        <dbReference type="Proteomes" id="UP000636709"/>
    </source>
</evidence>
<name>A0A835E1G7_9POAL</name>
<dbReference type="FunFam" id="3.40.50.2000:FF:000037">
    <property type="entry name" value="Glycosyltransferase"/>
    <property type="match status" value="1"/>
</dbReference>
<evidence type="ECO:0000313" key="6">
    <source>
        <dbReference type="EMBL" id="KAF8656467.1"/>
    </source>
</evidence>
<dbReference type="EC" id="2.4.1.-" evidence="4"/>
<dbReference type="Pfam" id="PF00201">
    <property type="entry name" value="UDPGT"/>
    <property type="match status" value="1"/>
</dbReference>
<feature type="region of interest" description="Disordered" evidence="5">
    <location>
        <begin position="1"/>
        <end position="31"/>
    </location>
</feature>
<comment type="similarity">
    <text evidence="1 3">Belongs to the UDP-glycosyltransferase family.</text>
</comment>
<accession>A0A835E1G7</accession>
<dbReference type="SUPFAM" id="SSF53756">
    <property type="entry name" value="UDP-Glycosyltransferase/glycogen phosphorylase"/>
    <property type="match status" value="1"/>
</dbReference>
<dbReference type="Gene3D" id="3.40.50.2000">
    <property type="entry name" value="Glycogen Phosphorylase B"/>
    <property type="match status" value="2"/>
</dbReference>
<dbReference type="InterPro" id="IPR035595">
    <property type="entry name" value="UDP_glycos_trans_CS"/>
</dbReference>
<evidence type="ECO:0000256" key="5">
    <source>
        <dbReference type="SAM" id="MobiDB-lite"/>
    </source>
</evidence>
<organism evidence="6 7">
    <name type="scientific">Digitaria exilis</name>
    <dbReference type="NCBI Taxonomy" id="1010633"/>
    <lineage>
        <taxon>Eukaryota</taxon>
        <taxon>Viridiplantae</taxon>
        <taxon>Streptophyta</taxon>
        <taxon>Embryophyta</taxon>
        <taxon>Tracheophyta</taxon>
        <taxon>Spermatophyta</taxon>
        <taxon>Magnoliopsida</taxon>
        <taxon>Liliopsida</taxon>
        <taxon>Poales</taxon>
        <taxon>Poaceae</taxon>
        <taxon>PACMAD clade</taxon>
        <taxon>Panicoideae</taxon>
        <taxon>Panicodae</taxon>
        <taxon>Paniceae</taxon>
        <taxon>Anthephorinae</taxon>
        <taxon>Digitaria</taxon>
    </lineage>
</organism>
<dbReference type="EMBL" id="JACEFO010002553">
    <property type="protein sequence ID" value="KAF8656467.1"/>
    <property type="molecule type" value="Genomic_DNA"/>
</dbReference>
<dbReference type="InterPro" id="IPR002213">
    <property type="entry name" value="UDP_glucos_trans"/>
</dbReference>
<comment type="caution">
    <text evidence="6">The sequence shown here is derived from an EMBL/GenBank/DDBJ whole genome shotgun (WGS) entry which is preliminary data.</text>
</comment>
<dbReference type="CDD" id="cd03784">
    <property type="entry name" value="GT1_Gtf-like"/>
    <property type="match status" value="1"/>
</dbReference>
<sequence length="586" mass="64165">MVETIRARHGCRKHDHEYGGSSEPSNEPSNEPFTSILKRVWELPARKRLIVRADSPIYRTAVQNFFPDVTAMTEAAPAKLHFQSRFLSSHVLSYLLAMDAEGSSPSPSSLRIIICPWLAFGHLLPYLELADRLASRGHRVTYISTPRNIARLPPHRHHTTGGAIDLVTLPLPPVDGLPDGAESTNDVPADKLPHLWDAFDRLAAPFANFLAAACVAGKRPDWILADTFHHWAAAAAHDHGVPCALLQPTAAVITATAAMITAISDEQMTTRNSPPVTMPKYKWESDAAMFTPLGLSGLSIARRCSMALEKSTIAAMRSCPEWELDTFTMASNLLGKPLVPLGLLPPSPDGGRGAGMHRDHAIVRWLDAQPTKSVVYVALGSEVPLSLELVHELALGLDIAGTRFLWALRKPADVTEDGEVLPAGFQERKKSYGHVSMGWVPQVAVLAHGAVGAFLTHCGRNSLIEGLMYGHPLVMLPIFGDQGPNARLMEGRKVGLQVPREESDGSFDRHGVARAVKAVMVEEGSRRVFVENAKKMQEIVTDTELQERYIDEFFFSHPVFSFSIEIDASSSSPVRFNPVCFISNET</sequence>
<evidence type="ECO:0000256" key="1">
    <source>
        <dbReference type="ARBA" id="ARBA00009995"/>
    </source>
</evidence>
<evidence type="ECO:0000256" key="3">
    <source>
        <dbReference type="RuleBase" id="RU003718"/>
    </source>
</evidence>
<dbReference type="GO" id="GO:0035251">
    <property type="term" value="F:UDP-glucosyltransferase activity"/>
    <property type="evidence" value="ECO:0007669"/>
    <property type="project" value="InterPro"/>
</dbReference>
<gene>
    <name evidence="6" type="ORF">HU200_060687</name>
</gene>
<evidence type="ECO:0000256" key="4">
    <source>
        <dbReference type="RuleBase" id="RU362057"/>
    </source>
</evidence>
<evidence type="ECO:0000256" key="2">
    <source>
        <dbReference type="ARBA" id="ARBA00022679"/>
    </source>
</evidence>
<feature type="compositionally biased region" description="Low complexity" evidence="5">
    <location>
        <begin position="21"/>
        <end position="31"/>
    </location>
</feature>
<dbReference type="PROSITE" id="PS00375">
    <property type="entry name" value="UDPGT"/>
    <property type="match status" value="1"/>
</dbReference>
<keyword evidence="7" id="KW-1185">Reference proteome</keyword>